<evidence type="ECO:0000313" key="2">
    <source>
        <dbReference type="EMBL" id="MBB5355313.1"/>
    </source>
</evidence>
<feature type="transmembrane region" description="Helical" evidence="1">
    <location>
        <begin position="34"/>
        <end position="56"/>
    </location>
</feature>
<dbReference type="EMBL" id="JACHEQ010000005">
    <property type="protein sequence ID" value="MBB5355313.1"/>
    <property type="molecule type" value="Genomic_DNA"/>
</dbReference>
<dbReference type="AlphaFoldDB" id="A0A7W8JEL5"/>
<accession>A0A7W8JEL5</accession>
<feature type="transmembrane region" description="Helical" evidence="1">
    <location>
        <begin position="76"/>
        <end position="98"/>
    </location>
</feature>
<dbReference type="RefSeq" id="WP_246346265.1">
    <property type="nucleotide sequence ID" value="NZ_JACHEQ010000005.1"/>
</dbReference>
<sequence>MKVFLKEVFLSTALLFLSLSLLSSWFFAFSVFVVIYFACLCGDGGVVATLVSMPFYPSVASVLMLEQLDTISEEDYLRKVSFIIYTIPYGVVFCFFIYNLF</sequence>
<gene>
    <name evidence="2" type="ORF">HNR43_001285</name>
</gene>
<keyword evidence="1" id="KW-1133">Transmembrane helix</keyword>
<proteinExistence type="predicted"/>
<protein>
    <submittedName>
        <fullName evidence="2">Uncharacterized protein</fullName>
    </submittedName>
</protein>
<keyword evidence="1" id="KW-0812">Transmembrane</keyword>
<keyword evidence="3" id="KW-1185">Reference proteome</keyword>
<name>A0A7W8JEL5_9BACL</name>
<evidence type="ECO:0000256" key="1">
    <source>
        <dbReference type="SAM" id="Phobius"/>
    </source>
</evidence>
<organism evidence="2 3">
    <name type="scientific">Anoxybacillus mongoliensis</name>
    <dbReference type="NCBI Taxonomy" id="452565"/>
    <lineage>
        <taxon>Bacteria</taxon>
        <taxon>Bacillati</taxon>
        <taxon>Bacillota</taxon>
        <taxon>Bacilli</taxon>
        <taxon>Bacillales</taxon>
        <taxon>Anoxybacillaceae</taxon>
        <taxon>Anoxybacillus</taxon>
    </lineage>
</organism>
<comment type="caution">
    <text evidence="2">The sequence shown here is derived from an EMBL/GenBank/DDBJ whole genome shotgun (WGS) entry which is preliminary data.</text>
</comment>
<keyword evidence="1" id="KW-0472">Membrane</keyword>
<dbReference type="Proteomes" id="UP000583699">
    <property type="component" value="Unassembled WGS sequence"/>
</dbReference>
<reference evidence="2 3" key="1">
    <citation type="submission" date="2020-08" db="EMBL/GenBank/DDBJ databases">
        <title>Genomic Encyclopedia of Type Strains, Phase IV (KMG-IV): sequencing the most valuable type-strain genomes for metagenomic binning, comparative biology and taxonomic classification.</title>
        <authorList>
            <person name="Goeker M."/>
        </authorList>
    </citation>
    <scope>NUCLEOTIDE SEQUENCE [LARGE SCALE GENOMIC DNA]</scope>
    <source>
        <strain evidence="2 3">DSM 19169</strain>
    </source>
</reference>
<evidence type="ECO:0000313" key="3">
    <source>
        <dbReference type="Proteomes" id="UP000583699"/>
    </source>
</evidence>